<evidence type="ECO:0000256" key="5">
    <source>
        <dbReference type="ARBA" id="ARBA00022741"/>
    </source>
</evidence>
<comment type="function">
    <text evidence="10">Necessary for normal cell division and for the maintenance of normal septation.</text>
</comment>
<dbReference type="InterPro" id="IPR006073">
    <property type="entry name" value="GTP-bd"/>
</dbReference>
<evidence type="ECO:0000313" key="12">
    <source>
        <dbReference type="EMBL" id="ERJ13562.1"/>
    </source>
</evidence>
<evidence type="ECO:0000256" key="7">
    <source>
        <dbReference type="ARBA" id="ARBA00023134"/>
    </source>
</evidence>
<evidence type="ECO:0000256" key="10">
    <source>
        <dbReference type="HAMAP-Rule" id="MF_00321"/>
    </source>
</evidence>
<dbReference type="PANTHER" id="PTHR11649">
    <property type="entry name" value="MSS1/TRME-RELATED GTP-BINDING PROTEIN"/>
    <property type="match status" value="1"/>
</dbReference>
<evidence type="ECO:0000256" key="9">
    <source>
        <dbReference type="ARBA" id="ARBA00023306"/>
    </source>
</evidence>
<reference evidence="12 13" key="2">
    <citation type="journal article" date="2013" name="PLoS ONE">
        <title>INDIGO - INtegrated Data Warehouse of MIcrobial GenOmes with Examples from the Red Sea Extremophiles.</title>
        <authorList>
            <person name="Alam I."/>
            <person name="Antunes A."/>
            <person name="Kamau A.A."/>
            <person name="Ba Alawi W."/>
            <person name="Kalkatawi M."/>
            <person name="Stingl U."/>
            <person name="Bajic V.B."/>
        </authorList>
    </citation>
    <scope>NUCLEOTIDE SEQUENCE [LARGE SCALE GENOMIC DNA]</scope>
    <source>
        <strain evidence="12 13">SSD-17B</strain>
    </source>
</reference>
<dbReference type="GO" id="GO:0016787">
    <property type="term" value="F:hydrolase activity"/>
    <property type="evidence" value="ECO:0007669"/>
    <property type="project" value="UniProtKB-KW"/>
</dbReference>
<keyword evidence="7 10" id="KW-0342">GTP-binding</keyword>
<proteinExistence type="inferred from homology"/>
<accession>U2DZD5</accession>
<feature type="domain" description="EngB-type G" evidence="11">
    <location>
        <begin position="22"/>
        <end position="195"/>
    </location>
</feature>
<dbReference type="InterPro" id="IPR005225">
    <property type="entry name" value="Small_GTP-bd"/>
</dbReference>
<evidence type="ECO:0000313" key="13">
    <source>
        <dbReference type="Proteomes" id="UP000005707"/>
    </source>
</evidence>
<evidence type="ECO:0000259" key="11">
    <source>
        <dbReference type="PROSITE" id="PS51706"/>
    </source>
</evidence>
<keyword evidence="4" id="KW-0479">Metal-binding</keyword>
<dbReference type="NCBIfam" id="TIGR00231">
    <property type="entry name" value="small_GTP"/>
    <property type="match status" value="1"/>
</dbReference>
<dbReference type="HAMAP" id="MF_00321">
    <property type="entry name" value="GTPase_EngB"/>
    <property type="match status" value="1"/>
</dbReference>
<evidence type="ECO:0000256" key="4">
    <source>
        <dbReference type="ARBA" id="ARBA00022723"/>
    </source>
</evidence>
<dbReference type="Proteomes" id="UP000005707">
    <property type="component" value="Unassembled WGS sequence"/>
</dbReference>
<evidence type="ECO:0000256" key="1">
    <source>
        <dbReference type="ARBA" id="ARBA00001946"/>
    </source>
</evidence>
<name>U2DZD5_9MOLU</name>
<dbReference type="PRINTS" id="PR00449">
    <property type="entry name" value="RASTRNSFRMNG"/>
</dbReference>
<evidence type="ECO:0000256" key="2">
    <source>
        <dbReference type="ARBA" id="ARBA00009638"/>
    </source>
</evidence>
<sequence length="197" mass="22901">MHVTKAELTAMGVEDSQFPKDGLPEIVLSGRSNVGKSSFINSMVNRKKLAYTSSTPGKTQTLNFYNIDDRCYFVDVPGYGYAKVSKKQREEFGKMIEAYIETREQLRLAVLLVDFRHKPTEDDCLMYNFYKHFNIPVLVVGTKVDKIPKTRRHRNEKEIKNTLDFNSTDGFIKYSSETHQGKDQVWKYIHNFLKELK</sequence>
<dbReference type="FunCoup" id="U2DZD5">
    <property type="interactions" value="263"/>
</dbReference>
<dbReference type="GO" id="GO:0005829">
    <property type="term" value="C:cytosol"/>
    <property type="evidence" value="ECO:0007669"/>
    <property type="project" value="TreeGrafter"/>
</dbReference>
<comment type="similarity">
    <text evidence="2 10">Belongs to the TRAFAC class TrmE-Era-EngA-EngB-Septin-like GTPase superfamily. EngB GTPase family.</text>
</comment>
<keyword evidence="5 10" id="KW-0547">Nucleotide-binding</keyword>
<comment type="cofactor">
    <cofactor evidence="1">
        <name>Mg(2+)</name>
        <dbReference type="ChEBI" id="CHEBI:18420"/>
    </cofactor>
</comment>
<dbReference type="STRING" id="1033810.HLPCO_000228"/>
<dbReference type="CDD" id="cd01876">
    <property type="entry name" value="YihA_EngB"/>
    <property type="match status" value="1"/>
</dbReference>
<dbReference type="PANTHER" id="PTHR11649:SF13">
    <property type="entry name" value="ENGB-TYPE G DOMAIN-CONTAINING PROTEIN"/>
    <property type="match status" value="1"/>
</dbReference>
<dbReference type="GO" id="GO:0005525">
    <property type="term" value="F:GTP binding"/>
    <property type="evidence" value="ECO:0007669"/>
    <property type="project" value="UniProtKB-UniRule"/>
</dbReference>
<dbReference type="InParanoid" id="U2DZD5"/>
<reference evidence="12 13" key="1">
    <citation type="journal article" date="2011" name="J. Bacteriol.">
        <title>Genome sequence of Haloplasma contractile, an unusual contractile bacterium from a deep-sea anoxic brine lake.</title>
        <authorList>
            <person name="Antunes A."/>
            <person name="Alam I."/>
            <person name="El Dorry H."/>
            <person name="Siam R."/>
            <person name="Robertson A."/>
            <person name="Bajic V.B."/>
            <person name="Stingl U."/>
        </authorList>
    </citation>
    <scope>NUCLEOTIDE SEQUENCE [LARGE SCALE GENOMIC DNA]</scope>
    <source>
        <strain evidence="12 13">SSD-17B</strain>
    </source>
</reference>
<dbReference type="NCBIfam" id="TIGR03598">
    <property type="entry name" value="GTPase_YsxC"/>
    <property type="match status" value="1"/>
</dbReference>
<dbReference type="InterPro" id="IPR019987">
    <property type="entry name" value="GTP-bd_ribosome_bio_YsxC"/>
</dbReference>
<dbReference type="FunFam" id="3.40.50.300:FF:000098">
    <property type="entry name" value="Probable GTP-binding protein EngB"/>
    <property type="match status" value="1"/>
</dbReference>
<dbReference type="InterPro" id="IPR030393">
    <property type="entry name" value="G_ENGB_dom"/>
</dbReference>
<comment type="caution">
    <text evidence="12">The sequence shown here is derived from an EMBL/GenBank/DDBJ whole genome shotgun (WGS) entry which is preliminary data.</text>
</comment>
<dbReference type="RefSeq" id="WP_021030966.1">
    <property type="nucleotide sequence ID" value="NZ_AFNU02000001.1"/>
</dbReference>
<evidence type="ECO:0000256" key="8">
    <source>
        <dbReference type="ARBA" id="ARBA00023210"/>
    </source>
</evidence>
<keyword evidence="13" id="KW-1185">Reference proteome</keyword>
<dbReference type="EMBL" id="AFNU02000001">
    <property type="protein sequence ID" value="ERJ13562.1"/>
    <property type="molecule type" value="Genomic_DNA"/>
</dbReference>
<dbReference type="AlphaFoldDB" id="U2DZD5"/>
<keyword evidence="6" id="KW-0460">Magnesium</keyword>
<keyword evidence="3 10" id="KW-0132">Cell division</keyword>
<evidence type="ECO:0000256" key="6">
    <source>
        <dbReference type="ARBA" id="ARBA00022842"/>
    </source>
</evidence>
<dbReference type="InterPro" id="IPR027417">
    <property type="entry name" value="P-loop_NTPase"/>
</dbReference>
<dbReference type="eggNOG" id="COG0218">
    <property type="taxonomic scope" value="Bacteria"/>
</dbReference>
<protein>
    <recommendedName>
        <fullName evidence="10">Probable GTP-binding protein EngB</fullName>
    </recommendedName>
</protein>
<keyword evidence="12" id="KW-0378">Hydrolase</keyword>
<dbReference type="SUPFAM" id="SSF52540">
    <property type="entry name" value="P-loop containing nucleoside triphosphate hydrolases"/>
    <property type="match status" value="1"/>
</dbReference>
<organism evidence="12 13">
    <name type="scientific">Haloplasma contractile SSD-17B</name>
    <dbReference type="NCBI Taxonomy" id="1033810"/>
    <lineage>
        <taxon>Bacteria</taxon>
        <taxon>Bacillati</taxon>
        <taxon>Mycoplasmatota</taxon>
        <taxon>Mollicutes</taxon>
        <taxon>Haloplasmatales</taxon>
        <taxon>Haloplasmataceae</taxon>
        <taxon>Haloplasma</taxon>
    </lineage>
</organism>
<gene>
    <name evidence="10 12" type="primary">engB</name>
    <name evidence="12" type="ORF">HLPCO_000228</name>
</gene>
<dbReference type="OrthoDB" id="9804921at2"/>
<keyword evidence="9 10" id="KW-0131">Cell cycle</keyword>
<dbReference type="PROSITE" id="PS51706">
    <property type="entry name" value="G_ENGB"/>
    <property type="match status" value="1"/>
</dbReference>
<dbReference type="Pfam" id="PF01926">
    <property type="entry name" value="MMR_HSR1"/>
    <property type="match status" value="1"/>
</dbReference>
<dbReference type="Gene3D" id="3.40.50.300">
    <property type="entry name" value="P-loop containing nucleotide triphosphate hydrolases"/>
    <property type="match status" value="1"/>
</dbReference>
<dbReference type="GO" id="GO:0000917">
    <property type="term" value="P:division septum assembly"/>
    <property type="evidence" value="ECO:0007669"/>
    <property type="project" value="UniProtKB-KW"/>
</dbReference>
<evidence type="ECO:0000256" key="3">
    <source>
        <dbReference type="ARBA" id="ARBA00022618"/>
    </source>
</evidence>
<keyword evidence="8 10" id="KW-0717">Septation</keyword>
<dbReference type="GO" id="GO:0046872">
    <property type="term" value="F:metal ion binding"/>
    <property type="evidence" value="ECO:0007669"/>
    <property type="project" value="UniProtKB-KW"/>
</dbReference>